<dbReference type="Pfam" id="PF13439">
    <property type="entry name" value="Glyco_transf_4"/>
    <property type="match status" value="1"/>
</dbReference>
<dbReference type="RefSeq" id="WP_139884562.1">
    <property type="nucleotide sequence ID" value="NZ_CP040973.1"/>
</dbReference>
<evidence type="ECO:0000313" key="3">
    <source>
        <dbReference type="EMBL" id="QDC61479.1"/>
    </source>
</evidence>
<feature type="domain" description="Glycosyl transferase family 1" evidence="1">
    <location>
        <begin position="162"/>
        <end position="284"/>
    </location>
</feature>
<dbReference type="EMBL" id="CP040973">
    <property type="protein sequence ID" value="QDC61479.1"/>
    <property type="molecule type" value="Genomic_DNA"/>
</dbReference>
<evidence type="ECO:0000259" key="1">
    <source>
        <dbReference type="Pfam" id="PF00534"/>
    </source>
</evidence>
<dbReference type="SUPFAM" id="SSF53756">
    <property type="entry name" value="UDP-Glycosyltransferase/glycogen phosphorylase"/>
    <property type="match status" value="1"/>
</dbReference>
<dbReference type="InterPro" id="IPR050194">
    <property type="entry name" value="Glycosyltransferase_grp1"/>
</dbReference>
<keyword evidence="4" id="KW-1185">Reference proteome</keyword>
<evidence type="ECO:0000313" key="4">
    <source>
        <dbReference type="Proteomes" id="UP000312702"/>
    </source>
</evidence>
<name>A0ABX5VWV8_9PROT</name>
<proteinExistence type="predicted"/>
<dbReference type="InterPro" id="IPR001296">
    <property type="entry name" value="Glyco_trans_1"/>
</dbReference>
<dbReference type="PANTHER" id="PTHR45947">
    <property type="entry name" value="SULFOQUINOVOSYL TRANSFERASE SQD2"/>
    <property type="match status" value="1"/>
</dbReference>
<dbReference type="Gene3D" id="3.40.50.2000">
    <property type="entry name" value="Glycogen Phosphorylase B"/>
    <property type="match status" value="2"/>
</dbReference>
<protein>
    <submittedName>
        <fullName evidence="3">Glycosyltransferase family 1 protein</fullName>
    </submittedName>
</protein>
<dbReference type="Pfam" id="PF00534">
    <property type="entry name" value="Glycos_transf_1"/>
    <property type="match status" value="1"/>
</dbReference>
<sequence length="326" mass="37668">MPKILIATDSFDQVNGVSTTYRNVLKFSHVETLIIHPGMFKWTTFRIYPEVQICTEPFKAYQKIKLIQPTHIHIGTEGPIGLAARIYCKIHNIPYTTGYHTKFAEYLWKLARIPCVLTYGYLKIFHNDSKAILTPSRSSKMELEQRGFNHVHVWTRGVSSELISQKKIVKHKNPRVLYVGRVSREKNLEVLCELQDKFDITIVGEGPRLKVYKKKYAKVNFLGYCFGRELADTYKTHDVFCFPSKTDTFGIVMIEALMNDLPVAAFKVTGPVDIVEQGKTGYLGNDLELNIRKCLKLDRKKISHYLKNRWSWKTCVDILHGHLLRS</sequence>
<gene>
    <name evidence="3" type="ORF">FIT74_04860</name>
</gene>
<feature type="domain" description="Glycosyltransferase subfamily 4-like N-terminal" evidence="2">
    <location>
        <begin position="53"/>
        <end position="160"/>
    </location>
</feature>
<accession>A0ABX5VWV8</accession>
<dbReference type="Proteomes" id="UP000312702">
    <property type="component" value="Chromosome"/>
</dbReference>
<dbReference type="PANTHER" id="PTHR45947:SF3">
    <property type="entry name" value="SULFOQUINOVOSYL TRANSFERASE SQD2"/>
    <property type="match status" value="1"/>
</dbReference>
<dbReference type="InterPro" id="IPR028098">
    <property type="entry name" value="Glyco_trans_4-like_N"/>
</dbReference>
<reference evidence="3 4" key="1">
    <citation type="journal article" date="2019" name="ISME J.">
        <title>Evolution in action: habitat transition from sediment to the pelagial leads to genome streamlining in Methylophilaceae.</title>
        <authorList>
            <person name="Salcher M."/>
            <person name="Schaefle D."/>
            <person name="Kaspar M."/>
            <person name="Neuenschwander S.M."/>
            <person name="Ghai R."/>
        </authorList>
    </citation>
    <scope>NUCLEOTIDE SEQUENCE [LARGE SCALE GENOMIC DNA]</scope>
    <source>
        <strain evidence="3 4">MMS-VI-25</strain>
    </source>
</reference>
<evidence type="ECO:0000259" key="2">
    <source>
        <dbReference type="Pfam" id="PF13439"/>
    </source>
</evidence>
<organism evidence="3 4">
    <name type="scientific">Candidatus Methylopumilus universalis</name>
    <dbReference type="NCBI Taxonomy" id="2588536"/>
    <lineage>
        <taxon>Bacteria</taxon>
        <taxon>Pseudomonadati</taxon>
        <taxon>Pseudomonadota</taxon>
        <taxon>Betaproteobacteria</taxon>
        <taxon>Nitrosomonadales</taxon>
        <taxon>Methylophilaceae</taxon>
        <taxon>Candidatus Methylopumilus</taxon>
    </lineage>
</organism>